<evidence type="ECO:0000313" key="2">
    <source>
        <dbReference type="EMBL" id="NEN07612.1"/>
    </source>
</evidence>
<dbReference type="RefSeq" id="WP_163291078.1">
    <property type="nucleotide sequence ID" value="NZ_JAAGWY010000004.1"/>
</dbReference>
<dbReference type="NCBIfam" id="TIGR01764">
    <property type="entry name" value="excise"/>
    <property type="match status" value="1"/>
</dbReference>
<dbReference type="EMBL" id="JAAGWY010000004">
    <property type="protein sequence ID" value="NEN07612.1"/>
    <property type="molecule type" value="Genomic_DNA"/>
</dbReference>
<dbReference type="AlphaFoldDB" id="A0A6L9Y1N7"/>
<dbReference type="Pfam" id="PF12728">
    <property type="entry name" value="HTH_17"/>
    <property type="match status" value="1"/>
</dbReference>
<name>A0A6L9Y1N7_9MICO</name>
<protein>
    <submittedName>
        <fullName evidence="2">Helix-turn-helix domain-containing protein</fullName>
    </submittedName>
</protein>
<dbReference type="InterPro" id="IPR038148">
    <property type="entry name" value="Tn1545/Tn916_Xis"/>
</dbReference>
<organism evidence="2 3">
    <name type="scientific">Leifsonia tongyongensis</name>
    <dbReference type="NCBI Taxonomy" id="1268043"/>
    <lineage>
        <taxon>Bacteria</taxon>
        <taxon>Bacillati</taxon>
        <taxon>Actinomycetota</taxon>
        <taxon>Actinomycetes</taxon>
        <taxon>Micrococcales</taxon>
        <taxon>Microbacteriaceae</taxon>
        <taxon>Leifsonia</taxon>
    </lineage>
</organism>
<dbReference type="Gene3D" id="3.90.105.50">
    <property type="match status" value="1"/>
</dbReference>
<feature type="domain" description="Helix-turn-helix" evidence="1">
    <location>
        <begin position="13"/>
        <end position="60"/>
    </location>
</feature>
<sequence length="60" mass="6441">MTIDELRSRLTITVPEAGELLGIGRRQAYSAAKDGTLPVLHIGSRVVVKAQALLDLLEAN</sequence>
<proteinExistence type="predicted"/>
<evidence type="ECO:0000259" key="1">
    <source>
        <dbReference type="Pfam" id="PF12728"/>
    </source>
</evidence>
<gene>
    <name evidence="2" type="ORF">G3T36_17280</name>
</gene>
<dbReference type="InterPro" id="IPR041657">
    <property type="entry name" value="HTH_17"/>
</dbReference>
<comment type="caution">
    <text evidence="2">The sequence shown here is derived from an EMBL/GenBank/DDBJ whole genome shotgun (WGS) entry which is preliminary data.</text>
</comment>
<dbReference type="Proteomes" id="UP000474967">
    <property type="component" value="Unassembled WGS sequence"/>
</dbReference>
<reference evidence="2 3" key="1">
    <citation type="journal article" date="2014" name="J. Microbiol.">
        <title>Diaminobutyricibacter tongyongensis gen. nov., sp. nov. and Homoserinibacter gongjuensis gen. nov., sp. nov. belong to the family Microbacteriaceae.</title>
        <authorList>
            <person name="Kim S.J."/>
            <person name="Ahn J.H."/>
            <person name="Weon H.Y."/>
            <person name="Hamada M."/>
            <person name="Suzuki K."/>
            <person name="Kwon S.W."/>
        </authorList>
    </citation>
    <scope>NUCLEOTIDE SEQUENCE [LARGE SCALE GENOMIC DNA]</scope>
    <source>
        <strain evidence="2 3">NBRC 108724</strain>
    </source>
</reference>
<keyword evidence="3" id="KW-1185">Reference proteome</keyword>
<evidence type="ECO:0000313" key="3">
    <source>
        <dbReference type="Proteomes" id="UP000474967"/>
    </source>
</evidence>
<dbReference type="InterPro" id="IPR010093">
    <property type="entry name" value="SinI_DNA-bd"/>
</dbReference>
<dbReference type="GO" id="GO:0003677">
    <property type="term" value="F:DNA binding"/>
    <property type="evidence" value="ECO:0007669"/>
    <property type="project" value="InterPro"/>
</dbReference>
<accession>A0A6L9Y1N7</accession>